<accession>A0A2J7ZNZ3</accession>
<dbReference type="AlphaFoldDB" id="A0A2J7ZNZ3"/>
<evidence type="ECO:0000313" key="2">
    <source>
        <dbReference type="Proteomes" id="UP000236333"/>
    </source>
</evidence>
<dbReference type="Proteomes" id="UP000236333">
    <property type="component" value="Unassembled WGS sequence"/>
</dbReference>
<organism evidence="1 2">
    <name type="scientific">Tetrabaena socialis</name>
    <dbReference type="NCBI Taxonomy" id="47790"/>
    <lineage>
        <taxon>Eukaryota</taxon>
        <taxon>Viridiplantae</taxon>
        <taxon>Chlorophyta</taxon>
        <taxon>core chlorophytes</taxon>
        <taxon>Chlorophyceae</taxon>
        <taxon>CS clade</taxon>
        <taxon>Chlamydomonadales</taxon>
        <taxon>Tetrabaenaceae</taxon>
        <taxon>Tetrabaena</taxon>
    </lineage>
</organism>
<dbReference type="SUPFAM" id="SSF48403">
    <property type="entry name" value="Ankyrin repeat"/>
    <property type="match status" value="1"/>
</dbReference>
<name>A0A2J7ZNZ3_9CHLO</name>
<dbReference type="Gene3D" id="1.25.40.20">
    <property type="entry name" value="Ankyrin repeat-containing domain"/>
    <property type="match status" value="1"/>
</dbReference>
<dbReference type="InterPro" id="IPR036770">
    <property type="entry name" value="Ankyrin_rpt-contain_sf"/>
</dbReference>
<dbReference type="OrthoDB" id="366390at2759"/>
<keyword evidence="2" id="KW-1185">Reference proteome</keyword>
<reference evidence="1 2" key="1">
    <citation type="journal article" date="2017" name="Mol. Biol. Evol.">
        <title>The 4-celled Tetrabaena socialis nuclear genome reveals the essential components for genetic control of cell number at the origin of multicellularity in the volvocine lineage.</title>
        <authorList>
            <person name="Featherston J."/>
            <person name="Arakaki Y."/>
            <person name="Hanschen E.R."/>
            <person name="Ferris P.J."/>
            <person name="Michod R.E."/>
            <person name="Olson B.J.S.C."/>
            <person name="Nozaki H."/>
            <person name="Durand P.M."/>
        </authorList>
    </citation>
    <scope>NUCLEOTIDE SEQUENCE [LARGE SCALE GENOMIC DNA]</scope>
    <source>
        <strain evidence="1 2">NIES-571</strain>
    </source>
</reference>
<evidence type="ECO:0000313" key="1">
    <source>
        <dbReference type="EMBL" id="PNH01994.1"/>
    </source>
</evidence>
<evidence type="ECO:0008006" key="3">
    <source>
        <dbReference type="Google" id="ProtNLM"/>
    </source>
</evidence>
<sequence length="108" mass="11810">MCRYNSDQKSGTMQFDEFMAAIKAGNIDIVRQILSNDVVVVYWLTVGLVAAIESGNIDIVEIIIKHDGVVPYGLRQGVEAAVKASQNGESAIVDLIRSHPMFPVKYAV</sequence>
<proteinExistence type="predicted"/>
<gene>
    <name evidence="1" type="ORF">TSOC_012072</name>
</gene>
<protein>
    <recommendedName>
        <fullName evidence="3">Ankyrin repeat domain-containing protein</fullName>
    </recommendedName>
</protein>
<dbReference type="EMBL" id="PGGS01000743">
    <property type="protein sequence ID" value="PNH01994.1"/>
    <property type="molecule type" value="Genomic_DNA"/>
</dbReference>
<comment type="caution">
    <text evidence="1">The sequence shown here is derived from an EMBL/GenBank/DDBJ whole genome shotgun (WGS) entry which is preliminary data.</text>
</comment>